<dbReference type="EnsemblMetazoa" id="G32332.10">
    <property type="protein sequence ID" value="G32332.10:cds"/>
    <property type="gene ID" value="G32332"/>
</dbReference>
<dbReference type="PANTHER" id="PTHR35842:SF1">
    <property type="entry name" value="SI:CH211-67E16.11"/>
    <property type="match status" value="1"/>
</dbReference>
<dbReference type="Proteomes" id="UP000005408">
    <property type="component" value="Unassembled WGS sequence"/>
</dbReference>
<feature type="compositionally biased region" description="Basic and acidic residues" evidence="1">
    <location>
        <begin position="12"/>
        <end position="21"/>
    </location>
</feature>
<organism evidence="2 3">
    <name type="scientific">Magallana gigas</name>
    <name type="common">Pacific oyster</name>
    <name type="synonym">Crassostrea gigas</name>
    <dbReference type="NCBI Taxonomy" id="29159"/>
    <lineage>
        <taxon>Eukaryota</taxon>
        <taxon>Metazoa</taxon>
        <taxon>Spiralia</taxon>
        <taxon>Lophotrochozoa</taxon>
        <taxon>Mollusca</taxon>
        <taxon>Bivalvia</taxon>
        <taxon>Autobranchia</taxon>
        <taxon>Pteriomorphia</taxon>
        <taxon>Ostreida</taxon>
        <taxon>Ostreoidea</taxon>
        <taxon>Ostreidae</taxon>
        <taxon>Magallana</taxon>
    </lineage>
</organism>
<keyword evidence="3" id="KW-1185">Reference proteome</keyword>
<evidence type="ECO:0000313" key="3">
    <source>
        <dbReference type="Proteomes" id="UP000005408"/>
    </source>
</evidence>
<feature type="region of interest" description="Disordered" evidence="1">
    <location>
        <begin position="1"/>
        <end position="21"/>
    </location>
</feature>
<reference evidence="2" key="1">
    <citation type="submission" date="2022-08" db="UniProtKB">
        <authorList>
            <consortium name="EnsemblMetazoa"/>
        </authorList>
    </citation>
    <scope>IDENTIFICATION</scope>
    <source>
        <strain evidence="2">05x7-T-G4-1.051#20</strain>
    </source>
</reference>
<evidence type="ECO:0000313" key="2">
    <source>
        <dbReference type="EnsemblMetazoa" id="G32332.10:cds"/>
    </source>
</evidence>
<sequence>VFSHSKNAIKHSTPEVKEGERGEVRTTIFGSPCNVYPPFSAKELRQDYLGCQALPTALWIKKLLSSSEETEFGQDYANEPWA</sequence>
<name>A0A8W8M8U1_MAGGI</name>
<protein>
    <submittedName>
        <fullName evidence="2">Uncharacterized protein</fullName>
    </submittedName>
</protein>
<dbReference type="AlphaFoldDB" id="A0A8W8M8U1"/>
<accession>A0A8W8M8U1</accession>
<evidence type="ECO:0000256" key="1">
    <source>
        <dbReference type="SAM" id="MobiDB-lite"/>
    </source>
</evidence>
<proteinExistence type="predicted"/>
<dbReference type="PANTHER" id="PTHR35842">
    <property type="entry name" value="SI:CH211-67E16.11"/>
    <property type="match status" value="1"/>
</dbReference>